<sequence>MPGELTQDRIQKTWERSKDDPPANRRAAGAPNFANPPTVIVMVGLPARGKTYMSKKLTRYLNWIGLPTKVFNVGEYRRESSEEYYSSYDSSSPTTVREMILQFGSDNGFKIFSSSPCVTIPSVIASNIMEVKVVLSRITGNCNKTDAMLDFQRMN</sequence>
<dbReference type="EMBL" id="CM043807">
    <property type="protein sequence ID" value="KAI4803102.1"/>
    <property type="molecule type" value="Genomic_DNA"/>
</dbReference>
<evidence type="ECO:0000313" key="2">
    <source>
        <dbReference type="Proteomes" id="UP001057452"/>
    </source>
</evidence>
<reference evidence="1" key="1">
    <citation type="submission" date="2022-05" db="EMBL/GenBank/DDBJ databases">
        <title>Chromosome-level genome of Chaenocephalus aceratus.</title>
        <authorList>
            <person name="Park H."/>
        </authorList>
    </citation>
    <scope>NUCLEOTIDE SEQUENCE</scope>
    <source>
        <strain evidence="1">KU_202001</strain>
    </source>
</reference>
<comment type="caution">
    <text evidence="1">The sequence shown here is derived from an EMBL/GenBank/DDBJ whole genome shotgun (WGS) entry which is preliminary data.</text>
</comment>
<accession>A0ACB9VSC9</accession>
<name>A0ACB9VSC9_CHAAC</name>
<dbReference type="Proteomes" id="UP001057452">
    <property type="component" value="Chromosome 23"/>
</dbReference>
<organism evidence="1 2">
    <name type="scientific">Chaenocephalus aceratus</name>
    <name type="common">Blackfin icefish</name>
    <name type="synonym">Chaenichthys aceratus</name>
    <dbReference type="NCBI Taxonomy" id="36190"/>
    <lineage>
        <taxon>Eukaryota</taxon>
        <taxon>Metazoa</taxon>
        <taxon>Chordata</taxon>
        <taxon>Craniata</taxon>
        <taxon>Vertebrata</taxon>
        <taxon>Euteleostomi</taxon>
        <taxon>Actinopterygii</taxon>
        <taxon>Neopterygii</taxon>
        <taxon>Teleostei</taxon>
        <taxon>Neoteleostei</taxon>
        <taxon>Acanthomorphata</taxon>
        <taxon>Eupercaria</taxon>
        <taxon>Perciformes</taxon>
        <taxon>Notothenioidei</taxon>
        <taxon>Channichthyidae</taxon>
        <taxon>Chaenocephalus</taxon>
    </lineage>
</organism>
<evidence type="ECO:0000313" key="1">
    <source>
        <dbReference type="EMBL" id="KAI4803102.1"/>
    </source>
</evidence>
<proteinExistence type="predicted"/>
<protein>
    <submittedName>
        <fullName evidence="1">Uncharacterized protein</fullName>
    </submittedName>
</protein>
<keyword evidence="2" id="KW-1185">Reference proteome</keyword>
<gene>
    <name evidence="1" type="ORF">KUCAC02_006659</name>
</gene>